<feature type="signal peptide" evidence="7">
    <location>
        <begin position="1"/>
        <end position="21"/>
    </location>
</feature>
<keyword evidence="4" id="KW-0325">Glycoprotein</keyword>
<gene>
    <name evidence="10" type="primary">LOC111112826</name>
</gene>
<dbReference type="GO" id="GO:0005886">
    <property type="term" value="C:plasma membrane"/>
    <property type="evidence" value="ECO:0007669"/>
    <property type="project" value="TreeGrafter"/>
</dbReference>
<comment type="subcellular location">
    <subcellularLocation>
        <location evidence="1">Membrane</location>
        <topology evidence="1">Single-pass type I membrane protein</topology>
    </subcellularLocation>
</comment>
<evidence type="ECO:0000256" key="4">
    <source>
        <dbReference type="ARBA" id="ARBA00023180"/>
    </source>
</evidence>
<protein>
    <submittedName>
        <fullName evidence="10">Uncharacterized protein LOC111112826 isoform X1</fullName>
    </submittedName>
</protein>
<name>A0A8B8BU40_CRAVI</name>
<dbReference type="Proteomes" id="UP000694844">
    <property type="component" value="Chromosome 9"/>
</dbReference>
<dbReference type="InterPro" id="IPR003599">
    <property type="entry name" value="Ig_sub"/>
</dbReference>
<evidence type="ECO:0000256" key="7">
    <source>
        <dbReference type="SAM" id="SignalP"/>
    </source>
</evidence>
<dbReference type="RefSeq" id="XP_022306369.1">
    <property type="nucleotide sequence ID" value="XM_022450661.1"/>
</dbReference>
<organism evidence="9 10">
    <name type="scientific">Crassostrea virginica</name>
    <name type="common">Eastern oyster</name>
    <dbReference type="NCBI Taxonomy" id="6565"/>
    <lineage>
        <taxon>Eukaryota</taxon>
        <taxon>Metazoa</taxon>
        <taxon>Spiralia</taxon>
        <taxon>Lophotrochozoa</taxon>
        <taxon>Mollusca</taxon>
        <taxon>Bivalvia</taxon>
        <taxon>Autobranchia</taxon>
        <taxon>Pteriomorphia</taxon>
        <taxon>Ostreida</taxon>
        <taxon>Ostreoidea</taxon>
        <taxon>Ostreidae</taxon>
        <taxon>Crassostrea</taxon>
    </lineage>
</organism>
<dbReference type="GeneID" id="111112826"/>
<feature type="transmembrane region" description="Helical" evidence="6">
    <location>
        <begin position="494"/>
        <end position="519"/>
    </location>
</feature>
<keyword evidence="2 6" id="KW-0472">Membrane</keyword>
<dbReference type="InterPro" id="IPR007110">
    <property type="entry name" value="Ig-like_dom"/>
</dbReference>
<feature type="domain" description="Ig-like" evidence="8">
    <location>
        <begin position="200"/>
        <end position="289"/>
    </location>
</feature>
<dbReference type="PANTHER" id="PTHR11640">
    <property type="entry name" value="NEPHRIN"/>
    <property type="match status" value="1"/>
</dbReference>
<accession>A0A8B8BU40</accession>
<dbReference type="InterPro" id="IPR051275">
    <property type="entry name" value="Cell_adhesion_signaling"/>
</dbReference>
<dbReference type="GO" id="GO:0098609">
    <property type="term" value="P:cell-cell adhesion"/>
    <property type="evidence" value="ECO:0007669"/>
    <property type="project" value="TreeGrafter"/>
</dbReference>
<proteinExistence type="predicted"/>
<evidence type="ECO:0000313" key="9">
    <source>
        <dbReference type="Proteomes" id="UP000694844"/>
    </source>
</evidence>
<dbReference type="InterPro" id="IPR013783">
    <property type="entry name" value="Ig-like_fold"/>
</dbReference>
<dbReference type="GO" id="GO:0005911">
    <property type="term" value="C:cell-cell junction"/>
    <property type="evidence" value="ECO:0007669"/>
    <property type="project" value="TreeGrafter"/>
</dbReference>
<evidence type="ECO:0000313" key="10">
    <source>
        <dbReference type="RefSeq" id="XP_022306369.1"/>
    </source>
</evidence>
<dbReference type="GO" id="GO:0050839">
    <property type="term" value="F:cell adhesion molecule binding"/>
    <property type="evidence" value="ECO:0007669"/>
    <property type="project" value="TreeGrafter"/>
</dbReference>
<feature type="chain" id="PRO_5034162255" evidence="7">
    <location>
        <begin position="22"/>
        <end position="563"/>
    </location>
</feature>
<dbReference type="KEGG" id="cvn:111112826"/>
<dbReference type="AlphaFoldDB" id="A0A8B8BU40"/>
<feature type="domain" description="Ig-like" evidence="8">
    <location>
        <begin position="303"/>
        <end position="386"/>
    </location>
</feature>
<keyword evidence="9" id="KW-1185">Reference proteome</keyword>
<evidence type="ECO:0000259" key="8">
    <source>
        <dbReference type="PROSITE" id="PS50835"/>
    </source>
</evidence>
<dbReference type="Gene3D" id="2.60.40.10">
    <property type="entry name" value="Immunoglobulins"/>
    <property type="match status" value="2"/>
</dbReference>
<keyword evidence="6" id="KW-0812">Transmembrane</keyword>
<sequence length="563" mass="63143">MMERVMFKCFVVCGLLSTTEGGLSTQFINGEFLFLLNGDSTETYDVQLTRDGEPPFPWYRVTGKQYTVKNALLYDSIRVNVSLPDNPINITRTYKVVSKVESYVGDSVNIYWTSPSFPRAGTYNIYHTDKVNRSIIEVTSSSATFDETEYEYQSRPFDSTNINFTIKDVSRADAGYYNGGLSPEAAWSGGGVVLIVHDKPSKPKIQGNLNIMVDSHSELTCSSSSTTAPDYYARLRPLSYTWYVNKTQLDGETNDTLRSRVTRNHKYNQYSCTARDKLGSDRSGPVYINPMYPPDKLKIFPEPQLNLNGKLTVKEGDSIGPYTCTSDCNPPCDITWKYKDSTSRGFFDVESTGLLIGHIVNRSIALYRCITQYPPDKKFKETKSIKLDVHYLDKPRVSINGSSFSNQAVQAQERTSLLISCNVSGNPNPSLRLRRSGSTDILTETSTSELLSYFITRLQCSDTDNYICSGESTGFDSKQTVFGVNVNCNGFSTMGLLISTVTLSVLGTVFLGVIIYLLYSRQKVANRKNDENPLEDAVYETQIKDPIYSNVNNTETMITQKYE</sequence>
<keyword evidence="3" id="KW-1015">Disulfide bond</keyword>
<evidence type="ECO:0000256" key="1">
    <source>
        <dbReference type="ARBA" id="ARBA00004479"/>
    </source>
</evidence>
<feature type="domain" description="Ig-like" evidence="8">
    <location>
        <begin position="395"/>
        <end position="482"/>
    </location>
</feature>
<keyword evidence="7" id="KW-0732">Signal</keyword>
<evidence type="ECO:0000256" key="3">
    <source>
        <dbReference type="ARBA" id="ARBA00023157"/>
    </source>
</evidence>
<reference evidence="10" key="1">
    <citation type="submission" date="2025-08" db="UniProtKB">
        <authorList>
            <consortium name="RefSeq"/>
        </authorList>
    </citation>
    <scope>IDENTIFICATION</scope>
    <source>
        <tissue evidence="10">Whole sample</tissue>
    </source>
</reference>
<keyword evidence="5" id="KW-0393">Immunoglobulin domain</keyword>
<evidence type="ECO:0000256" key="5">
    <source>
        <dbReference type="ARBA" id="ARBA00023319"/>
    </source>
</evidence>
<dbReference type="SMART" id="SM00409">
    <property type="entry name" value="IG"/>
    <property type="match status" value="3"/>
</dbReference>
<dbReference type="PROSITE" id="PS50835">
    <property type="entry name" value="IG_LIKE"/>
    <property type="match status" value="3"/>
</dbReference>
<dbReference type="InterPro" id="IPR036179">
    <property type="entry name" value="Ig-like_dom_sf"/>
</dbReference>
<dbReference type="SUPFAM" id="SSF48726">
    <property type="entry name" value="Immunoglobulin"/>
    <property type="match status" value="1"/>
</dbReference>
<dbReference type="OrthoDB" id="6250964at2759"/>
<dbReference type="PANTHER" id="PTHR11640:SF31">
    <property type="entry name" value="IRREGULAR CHIASM C-ROUGHEST PROTEIN-RELATED"/>
    <property type="match status" value="1"/>
</dbReference>
<evidence type="ECO:0000256" key="6">
    <source>
        <dbReference type="SAM" id="Phobius"/>
    </source>
</evidence>
<keyword evidence="6" id="KW-1133">Transmembrane helix</keyword>
<evidence type="ECO:0000256" key="2">
    <source>
        <dbReference type="ARBA" id="ARBA00023136"/>
    </source>
</evidence>